<dbReference type="InterPro" id="IPR005854">
    <property type="entry name" value="PurF"/>
</dbReference>
<organism evidence="13">
    <name type="scientific">Octactis speculum</name>
    <dbReference type="NCBI Taxonomy" id="3111310"/>
    <lineage>
        <taxon>Eukaryota</taxon>
        <taxon>Sar</taxon>
        <taxon>Stramenopiles</taxon>
        <taxon>Ochrophyta</taxon>
        <taxon>Dictyochophyceae</taxon>
        <taxon>Dictyochales</taxon>
        <taxon>Dictyochaceae</taxon>
        <taxon>Octactis</taxon>
    </lineage>
</organism>
<dbReference type="PROSITE" id="PS51278">
    <property type="entry name" value="GATASE_TYPE_2"/>
    <property type="match status" value="1"/>
</dbReference>
<keyword evidence="10" id="KW-0460">Magnesium</keyword>
<dbReference type="GO" id="GO:0009113">
    <property type="term" value="P:purine nucleobase biosynthetic process"/>
    <property type="evidence" value="ECO:0007669"/>
    <property type="project" value="InterPro"/>
</dbReference>
<protein>
    <recommendedName>
        <fullName evidence="3 8">Amidophosphoribosyltransferase</fullName>
        <shortName evidence="8">ATase</shortName>
        <ecNumber evidence="3 8">2.4.2.14</ecNumber>
    </recommendedName>
    <alternativeName>
        <fullName evidence="8">Glutamine phosphoribosylpyrophosphate amidotransferase</fullName>
    </alternativeName>
</protein>
<dbReference type="CDD" id="cd06223">
    <property type="entry name" value="PRTases_typeI"/>
    <property type="match status" value="1"/>
</dbReference>
<keyword evidence="4 8" id="KW-0328">Glycosyltransferase</keyword>
<evidence type="ECO:0000256" key="8">
    <source>
        <dbReference type="PIRNR" id="PIRNR000485"/>
    </source>
</evidence>
<feature type="active site" description="Nucleophile" evidence="9">
    <location>
        <position position="2"/>
    </location>
</feature>
<evidence type="ECO:0000256" key="10">
    <source>
        <dbReference type="PIRSR" id="PIRSR000485-2"/>
    </source>
</evidence>
<dbReference type="Gene3D" id="3.60.20.10">
    <property type="entry name" value="Glutamine Phosphoribosylpyrophosphate, subunit 1, domain 1"/>
    <property type="match status" value="1"/>
</dbReference>
<evidence type="ECO:0000256" key="4">
    <source>
        <dbReference type="ARBA" id="ARBA00022676"/>
    </source>
</evidence>
<proteinExistence type="inferred from homology"/>
<dbReference type="Gene3D" id="3.40.50.2020">
    <property type="match status" value="1"/>
</dbReference>
<dbReference type="CDD" id="cd00715">
    <property type="entry name" value="GPATase_N"/>
    <property type="match status" value="1"/>
</dbReference>
<dbReference type="GO" id="GO:0046872">
    <property type="term" value="F:metal ion binding"/>
    <property type="evidence" value="ECO:0007669"/>
    <property type="project" value="UniProtKB-KW"/>
</dbReference>
<feature type="binding site" evidence="10">
    <location>
        <position position="326"/>
    </location>
    <ligand>
        <name>Mg(2+)</name>
        <dbReference type="ChEBI" id="CHEBI:18420"/>
    </ligand>
</feature>
<dbReference type="PIRSF" id="PIRSF000485">
    <property type="entry name" value="Amd_phspho_trans"/>
    <property type="match status" value="1"/>
</dbReference>
<evidence type="ECO:0000259" key="12">
    <source>
        <dbReference type="PROSITE" id="PS51278"/>
    </source>
</evidence>
<keyword evidence="6 8" id="KW-0658">Purine biosynthesis</keyword>
<accession>A0A7S2MCH6</accession>
<keyword evidence="7" id="KW-0315">Glutamine amidotransferase</keyword>
<dbReference type="InterPro" id="IPR000836">
    <property type="entry name" value="PRTase_dom"/>
</dbReference>
<evidence type="ECO:0000256" key="11">
    <source>
        <dbReference type="SAM" id="MobiDB-lite"/>
    </source>
</evidence>
<feature type="domain" description="Glutamine amidotransferase type-2" evidence="12">
    <location>
        <begin position="2"/>
        <end position="257"/>
    </location>
</feature>
<keyword evidence="5 8" id="KW-0808">Transferase</keyword>
<feature type="binding site" evidence="10">
    <location>
        <position position="388"/>
    </location>
    <ligand>
        <name>Mg(2+)</name>
        <dbReference type="ChEBI" id="CHEBI:18420"/>
    </ligand>
</feature>
<dbReference type="GO" id="GO:0006189">
    <property type="term" value="P:'de novo' IMP biosynthetic process"/>
    <property type="evidence" value="ECO:0007669"/>
    <property type="project" value="UniProtKB-UniPathway"/>
</dbReference>
<dbReference type="InterPro" id="IPR017932">
    <property type="entry name" value="GATase_2_dom"/>
</dbReference>
<dbReference type="GO" id="GO:0004044">
    <property type="term" value="F:amidophosphoribosyltransferase activity"/>
    <property type="evidence" value="ECO:0007669"/>
    <property type="project" value="UniProtKB-EC"/>
</dbReference>
<feature type="compositionally biased region" description="Basic and acidic residues" evidence="11">
    <location>
        <begin position="497"/>
        <end position="513"/>
    </location>
</feature>
<dbReference type="Pfam" id="PF00156">
    <property type="entry name" value="Pribosyltran"/>
    <property type="match status" value="1"/>
</dbReference>
<dbReference type="SUPFAM" id="SSF56235">
    <property type="entry name" value="N-terminal nucleophile aminohydrolases (Ntn hydrolases)"/>
    <property type="match status" value="1"/>
</dbReference>
<comment type="pathway">
    <text evidence="1 8">Purine metabolism; IMP biosynthesis via de novo pathway; N(1)-(5-phospho-D-ribosyl)glycinamide from 5-phospho-alpha-D-ribose 1-diphosphate: step 1/2.</text>
</comment>
<dbReference type="InterPro" id="IPR029055">
    <property type="entry name" value="Ntn_hydrolases_N"/>
</dbReference>
<name>A0A7S2MCH6_9STRA</name>
<dbReference type="EMBL" id="HBGS01054934">
    <property type="protein sequence ID" value="CAD9475316.1"/>
    <property type="molecule type" value="Transcribed_RNA"/>
</dbReference>
<dbReference type="InterPro" id="IPR029057">
    <property type="entry name" value="PRTase-like"/>
</dbReference>
<evidence type="ECO:0000256" key="1">
    <source>
        <dbReference type="ARBA" id="ARBA00005209"/>
    </source>
</evidence>
<keyword evidence="10" id="KW-0479">Metal-binding</keyword>
<evidence type="ECO:0000256" key="2">
    <source>
        <dbReference type="ARBA" id="ARBA00010138"/>
    </source>
</evidence>
<evidence type="ECO:0000256" key="7">
    <source>
        <dbReference type="ARBA" id="ARBA00022962"/>
    </source>
</evidence>
<evidence type="ECO:0000313" key="13">
    <source>
        <dbReference type="EMBL" id="CAD9475316.1"/>
    </source>
</evidence>
<dbReference type="Pfam" id="PF13522">
    <property type="entry name" value="GATase_6"/>
    <property type="match status" value="1"/>
</dbReference>
<feature type="binding site" evidence="10">
    <location>
        <position position="389"/>
    </location>
    <ligand>
        <name>Mg(2+)</name>
        <dbReference type="ChEBI" id="CHEBI:18420"/>
    </ligand>
</feature>
<dbReference type="AlphaFoldDB" id="A0A7S2MCH6"/>
<comment type="similarity">
    <text evidence="2 8">In the C-terminal section; belongs to the purine/pyrimidine phosphoribosyltransferase family.</text>
</comment>
<dbReference type="InterPro" id="IPR035584">
    <property type="entry name" value="PurF_N"/>
</dbReference>
<comment type="cofactor">
    <cofactor evidence="10">
        <name>Mg(2+)</name>
        <dbReference type="ChEBI" id="CHEBI:18420"/>
    </cofactor>
    <text evidence="10">Binds 1 Mg(2+) ion per subunit.</text>
</comment>
<feature type="compositionally biased region" description="Polar residues" evidence="11">
    <location>
        <begin position="514"/>
        <end position="528"/>
    </location>
</feature>
<dbReference type="NCBIfam" id="TIGR01134">
    <property type="entry name" value="purF"/>
    <property type="match status" value="1"/>
</dbReference>
<comment type="catalytic activity">
    <reaction evidence="8">
        <text>5-phospho-beta-D-ribosylamine + L-glutamate + diphosphate = 5-phospho-alpha-D-ribose 1-diphosphate + L-glutamine + H2O</text>
        <dbReference type="Rhea" id="RHEA:14905"/>
        <dbReference type="ChEBI" id="CHEBI:15377"/>
        <dbReference type="ChEBI" id="CHEBI:29985"/>
        <dbReference type="ChEBI" id="CHEBI:33019"/>
        <dbReference type="ChEBI" id="CHEBI:58017"/>
        <dbReference type="ChEBI" id="CHEBI:58359"/>
        <dbReference type="ChEBI" id="CHEBI:58681"/>
        <dbReference type="EC" id="2.4.2.14"/>
    </reaction>
</comment>
<gene>
    <name evidence="13" type="ORF">DSPE1174_LOCUS28411</name>
</gene>
<feature type="region of interest" description="Disordered" evidence="11">
    <location>
        <begin position="497"/>
        <end position="551"/>
    </location>
</feature>
<reference evidence="13" key="1">
    <citation type="submission" date="2021-01" db="EMBL/GenBank/DDBJ databases">
        <authorList>
            <person name="Corre E."/>
            <person name="Pelletier E."/>
            <person name="Niang G."/>
            <person name="Scheremetjew M."/>
            <person name="Finn R."/>
            <person name="Kale V."/>
            <person name="Holt S."/>
            <person name="Cochrane G."/>
            <person name="Meng A."/>
            <person name="Brown T."/>
            <person name="Cohen L."/>
        </authorList>
    </citation>
    <scope>NUCLEOTIDE SEQUENCE</scope>
    <source>
        <strain evidence="13">CCMP1381</strain>
    </source>
</reference>
<evidence type="ECO:0000256" key="9">
    <source>
        <dbReference type="PIRSR" id="PIRSR000485-1"/>
    </source>
</evidence>
<evidence type="ECO:0000256" key="6">
    <source>
        <dbReference type="ARBA" id="ARBA00022755"/>
    </source>
</evidence>
<sequence length="551" mass="60532">MCGIVGVLENSADAHVNQQIFDALTVLQHRGQDAAGMVTTSSTSGARLNLKKDNGLVKEVFSQDDMLSLTGNLGIGHVRYPTAGGSCQAEAQPLYTNFPHGICIAHNGTLTNTAQLRESLAKDFRHINTESDSEVLLNIFAKELMTAIQLSASSESKDAAGGSDGTPISIQSVFAAVKASVDLCKGGYAVVMLISGVGMLGFRDPNGIRPLVFGSRRSTETKCVQHVIASESVAIDALGATLERDIRPGEAILFDCQGNMHTTFCQPEAKLSPCIFEYVYFARPDSVIEGVQVYESRLRMGERLAQKIIREHPNHEIDVVIPIPDTSRTSALQCAYTLNCPYREGFIKNRYIARTFIMPGQETRKKNVRLKLNTIKSEFRGKNVLLVDDSIVRGTTSREIVAMARDCGPKAVFFVSAAPEIRHPNVYGIDIPTRSELIAHNRTSDEIARNIGVDWLIYQDLADLEDAVRSINPQLEQFESSCFSGSYVTPEVDDDYIRKLDEDKRNSKKETKKQTPNGKQANDNNGQSPAGDCESIHNDKRRKTGAPFPML</sequence>
<dbReference type="UniPathway" id="UPA00074">
    <property type="reaction ID" value="UER00124"/>
</dbReference>
<dbReference type="PANTHER" id="PTHR11907">
    <property type="entry name" value="AMIDOPHOSPHORIBOSYLTRANSFERASE"/>
    <property type="match status" value="1"/>
</dbReference>
<dbReference type="EC" id="2.4.2.14" evidence="3 8"/>
<dbReference type="HAMAP" id="MF_01931">
    <property type="entry name" value="PurF"/>
    <property type="match status" value="1"/>
</dbReference>
<dbReference type="SUPFAM" id="SSF53271">
    <property type="entry name" value="PRTase-like"/>
    <property type="match status" value="1"/>
</dbReference>
<evidence type="ECO:0000256" key="3">
    <source>
        <dbReference type="ARBA" id="ARBA00011941"/>
    </source>
</evidence>
<evidence type="ECO:0000256" key="5">
    <source>
        <dbReference type="ARBA" id="ARBA00022679"/>
    </source>
</evidence>